<dbReference type="Proteomes" id="UP000482960">
    <property type="component" value="Unassembled WGS sequence"/>
</dbReference>
<dbReference type="EMBL" id="BLPG01000001">
    <property type="protein sequence ID" value="GFJ89286.1"/>
    <property type="molecule type" value="Genomic_DNA"/>
</dbReference>
<reference evidence="2 3" key="2">
    <citation type="submission" date="2020-03" db="EMBL/GenBank/DDBJ databases">
        <authorList>
            <person name="Ichikawa N."/>
            <person name="Kimura A."/>
            <person name="Kitahashi Y."/>
            <person name="Uohara A."/>
        </authorList>
    </citation>
    <scope>NUCLEOTIDE SEQUENCE [LARGE SCALE GENOMIC DNA]</scope>
    <source>
        <strain evidence="2 3">NBRC 108638</strain>
    </source>
</reference>
<evidence type="ECO:0008006" key="4">
    <source>
        <dbReference type="Google" id="ProtNLM"/>
    </source>
</evidence>
<reference evidence="2 3" key="1">
    <citation type="submission" date="2020-03" db="EMBL/GenBank/DDBJ databases">
        <title>Whole genome shotgun sequence of Phytohabitans rumicis NBRC 108638.</title>
        <authorList>
            <person name="Komaki H."/>
            <person name="Tamura T."/>
        </authorList>
    </citation>
    <scope>NUCLEOTIDE SEQUENCE [LARGE SCALE GENOMIC DNA]</scope>
    <source>
        <strain evidence="2 3">NBRC 108638</strain>
    </source>
</reference>
<organism evidence="2 3">
    <name type="scientific">Phytohabitans rumicis</name>
    <dbReference type="NCBI Taxonomy" id="1076125"/>
    <lineage>
        <taxon>Bacteria</taxon>
        <taxon>Bacillati</taxon>
        <taxon>Actinomycetota</taxon>
        <taxon>Actinomycetes</taxon>
        <taxon>Micromonosporales</taxon>
        <taxon>Micromonosporaceae</taxon>
    </lineage>
</organism>
<accession>A0A6V8L577</accession>
<evidence type="ECO:0000313" key="3">
    <source>
        <dbReference type="Proteomes" id="UP000482960"/>
    </source>
</evidence>
<name>A0A6V8L577_9ACTN</name>
<dbReference type="SUPFAM" id="SSF51126">
    <property type="entry name" value="Pectin lyase-like"/>
    <property type="match status" value="1"/>
</dbReference>
<evidence type="ECO:0000256" key="1">
    <source>
        <dbReference type="SAM" id="MobiDB-lite"/>
    </source>
</evidence>
<dbReference type="AlphaFoldDB" id="A0A6V8L577"/>
<feature type="compositionally biased region" description="Pro residues" evidence="1">
    <location>
        <begin position="133"/>
        <end position="153"/>
    </location>
</feature>
<evidence type="ECO:0000313" key="2">
    <source>
        <dbReference type="EMBL" id="GFJ89286.1"/>
    </source>
</evidence>
<proteinExistence type="predicted"/>
<dbReference type="RefSeq" id="WP_345535060.1">
    <property type="nucleotide sequence ID" value="NZ_BAABJB010000002.1"/>
</dbReference>
<sequence length="417" mass="43032">MTVGVARASVSPDATAPDEASLGLYTSLRPDRTGAVPLNRTVARGKIYVTAAGEGVAAATFWLDDPARTALRIERQRPFDFAGGAADGSANAFDTTTVADGNHVIFAEITLTGGEKVNAWAAFTVSNQGGGPAPTPTTKPTPTPTPTAKPAPAPTTGAPEPPSGGGKCPLPAYPTPACTGVPAGTSLTTINGSYTASKAGEVVSGKRITGQLYIAAPDVEVKNSEIYGGIRYAGGSHTNTAHSFTITDSTLGKPSGCDQEYAVGHRDYTATRVLVRNFGDAFRNSGNNILVQDSYAKICAERGFHSDGVQGYGGGSNVVIRHNTIDQRNLVDGTSPIFFSDGSKGAKITDNLLAGGGYTARMYGNGYTFSGNLIVDEAWDYGPSDSDCGGVAWSNNKVVDIDGNYRVTATGRGLGCD</sequence>
<comment type="caution">
    <text evidence="2">The sequence shown here is derived from an EMBL/GenBank/DDBJ whole genome shotgun (WGS) entry which is preliminary data.</text>
</comment>
<gene>
    <name evidence="2" type="ORF">Prum_029280</name>
</gene>
<protein>
    <recommendedName>
        <fullName evidence="4">Right handed beta helix domain-containing protein</fullName>
    </recommendedName>
</protein>
<feature type="region of interest" description="Disordered" evidence="1">
    <location>
        <begin position="127"/>
        <end position="167"/>
    </location>
</feature>
<dbReference type="InterPro" id="IPR011050">
    <property type="entry name" value="Pectin_lyase_fold/virulence"/>
</dbReference>
<keyword evidence="3" id="KW-1185">Reference proteome</keyword>